<organism evidence="2 3">
    <name type="scientific">Sulfurisphaera ohwakuensis</name>
    <dbReference type="NCBI Taxonomy" id="69656"/>
    <lineage>
        <taxon>Archaea</taxon>
        <taxon>Thermoproteota</taxon>
        <taxon>Thermoprotei</taxon>
        <taxon>Sulfolobales</taxon>
        <taxon>Sulfolobaceae</taxon>
        <taxon>Sulfurisphaera</taxon>
    </lineage>
</organism>
<accession>A0A650CKK2</accession>
<keyword evidence="3" id="KW-1185">Reference proteome</keyword>
<dbReference type="GeneID" id="42802505"/>
<dbReference type="KEGG" id="soh:D1869_14620"/>
<dbReference type="OrthoDB" id="387676at2157"/>
<sequence length="64" mass="7862">MLLATLYSIYNIIAYEKSEKILYIENEMIDDLYELYDIDFAPYFKQLFRKLRRTFWGRCRLPGP</sequence>
<dbReference type="Proteomes" id="UP000427373">
    <property type="component" value="Chromosome"/>
</dbReference>
<evidence type="ECO:0000313" key="4">
    <source>
        <dbReference type="Proteomes" id="UP000582213"/>
    </source>
</evidence>
<name>A0A650CKK2_SULOH</name>
<dbReference type="RefSeq" id="WP_156015774.1">
    <property type="nucleotide sequence ID" value="NZ_CP045484.1"/>
</dbReference>
<dbReference type="Proteomes" id="UP000582213">
    <property type="component" value="Unassembled WGS sequence"/>
</dbReference>
<gene>
    <name evidence="2" type="ORF">D1869_14620</name>
    <name evidence="1" type="ORF">HNQ62_002640</name>
</gene>
<reference evidence="1 4" key="2">
    <citation type="submission" date="2020-08" db="EMBL/GenBank/DDBJ databases">
        <title>Genomic Encyclopedia of Type Strains, Phase IV (KMG-IV): sequencing the most valuable type-strain genomes for metagenomic binning, comparative biology and taxonomic classification.</title>
        <authorList>
            <person name="Goeker M."/>
        </authorList>
    </citation>
    <scope>NUCLEOTIDE SEQUENCE [LARGE SCALE GENOMIC DNA]</scope>
    <source>
        <strain evidence="1 4">DSM 12421</strain>
    </source>
</reference>
<evidence type="ECO:0000313" key="1">
    <source>
        <dbReference type="EMBL" id="MBB5254866.1"/>
    </source>
</evidence>
<dbReference type="EMBL" id="JACHFY010000028">
    <property type="protein sequence ID" value="MBB5254866.1"/>
    <property type="molecule type" value="Genomic_DNA"/>
</dbReference>
<dbReference type="EMBL" id="CP045484">
    <property type="protein sequence ID" value="QGR18282.1"/>
    <property type="molecule type" value="Genomic_DNA"/>
</dbReference>
<protein>
    <submittedName>
        <fullName evidence="2">Uncharacterized protein</fullName>
    </submittedName>
</protein>
<reference evidence="2 3" key="1">
    <citation type="submission" date="2019-10" db="EMBL/GenBank/DDBJ databases">
        <title>Genome Sequences from Six Type Strain Members of the Archaeal Family Sulfolobaceae: Acidianus ambivalens, Acidianus infernus, Metallosphaera prunae, Stygiolobus azoricus, Sulfolobus metallicus, and Sulfurisphaera ohwakuensis.</title>
        <authorList>
            <person name="Counts J.A."/>
            <person name="Kelly R.M."/>
        </authorList>
    </citation>
    <scope>NUCLEOTIDE SEQUENCE [LARGE SCALE GENOMIC DNA]</scope>
    <source>
        <strain evidence="2 3">TA-1</strain>
    </source>
</reference>
<proteinExistence type="predicted"/>
<evidence type="ECO:0000313" key="3">
    <source>
        <dbReference type="Proteomes" id="UP000427373"/>
    </source>
</evidence>
<dbReference type="AlphaFoldDB" id="A0A650CKK2"/>
<evidence type="ECO:0000313" key="2">
    <source>
        <dbReference type="EMBL" id="QGR18282.1"/>
    </source>
</evidence>